<name>A0A8H6S3R1_MYCCL</name>
<evidence type="ECO:0000313" key="11">
    <source>
        <dbReference type="Proteomes" id="UP000613580"/>
    </source>
</evidence>
<dbReference type="GO" id="GO:0006629">
    <property type="term" value="P:lipid metabolic process"/>
    <property type="evidence" value="ECO:0007669"/>
    <property type="project" value="InterPro"/>
</dbReference>
<evidence type="ECO:0000256" key="7">
    <source>
        <dbReference type="ARBA" id="ARBA00023136"/>
    </source>
</evidence>
<evidence type="ECO:0000256" key="5">
    <source>
        <dbReference type="ARBA" id="ARBA00022692"/>
    </source>
</evidence>
<comment type="pathway">
    <text evidence="2">Secondary metabolite biosynthesis.</text>
</comment>
<keyword evidence="6 8" id="KW-1133">Transmembrane helix</keyword>
<keyword evidence="4" id="KW-0808">Transferase</keyword>
<evidence type="ECO:0000256" key="4">
    <source>
        <dbReference type="ARBA" id="ARBA00022679"/>
    </source>
</evidence>
<evidence type="ECO:0000259" key="9">
    <source>
        <dbReference type="Pfam" id="PF13813"/>
    </source>
</evidence>
<feature type="transmembrane region" description="Helical" evidence="8">
    <location>
        <begin position="20"/>
        <end position="38"/>
    </location>
</feature>
<evidence type="ECO:0000256" key="1">
    <source>
        <dbReference type="ARBA" id="ARBA00004141"/>
    </source>
</evidence>
<evidence type="ECO:0000256" key="2">
    <source>
        <dbReference type="ARBA" id="ARBA00005179"/>
    </source>
</evidence>
<dbReference type="GO" id="GO:0016020">
    <property type="term" value="C:membrane"/>
    <property type="evidence" value="ECO:0007669"/>
    <property type="project" value="UniProtKB-SubCell"/>
</dbReference>
<dbReference type="EMBL" id="JACAZE010000023">
    <property type="protein sequence ID" value="KAF7291773.1"/>
    <property type="molecule type" value="Genomic_DNA"/>
</dbReference>
<gene>
    <name evidence="10" type="ORF">HMN09_01236900</name>
</gene>
<feature type="transmembrane region" description="Helical" evidence="8">
    <location>
        <begin position="292"/>
        <end position="311"/>
    </location>
</feature>
<dbReference type="InterPro" id="IPR032805">
    <property type="entry name" value="Wax_synthase_dom"/>
</dbReference>
<dbReference type="AlphaFoldDB" id="A0A8H6S3R1"/>
<feature type="domain" description="Wax synthase" evidence="9">
    <location>
        <begin position="243"/>
        <end position="329"/>
    </location>
</feature>
<keyword evidence="5 8" id="KW-0812">Transmembrane</keyword>
<dbReference type="Proteomes" id="UP000613580">
    <property type="component" value="Unassembled WGS sequence"/>
</dbReference>
<dbReference type="OrthoDB" id="1077582at2759"/>
<comment type="subcellular location">
    <subcellularLocation>
        <location evidence="1">Membrane</location>
        <topology evidence="1">Multi-pass membrane protein</topology>
    </subcellularLocation>
</comment>
<protein>
    <recommendedName>
        <fullName evidence="9">Wax synthase domain-containing protein</fullName>
    </recommendedName>
</protein>
<comment type="similarity">
    <text evidence="3">Belongs to the wax synthase family.</text>
</comment>
<feature type="transmembrane region" description="Helical" evidence="8">
    <location>
        <begin position="70"/>
        <end position="89"/>
    </location>
</feature>
<feature type="transmembrane region" description="Helical" evidence="8">
    <location>
        <begin position="45"/>
        <end position="64"/>
    </location>
</feature>
<evidence type="ECO:0000256" key="8">
    <source>
        <dbReference type="SAM" id="Phobius"/>
    </source>
</evidence>
<proteinExistence type="inferred from homology"/>
<keyword evidence="11" id="KW-1185">Reference proteome</keyword>
<keyword evidence="7 8" id="KW-0472">Membrane</keyword>
<comment type="caution">
    <text evidence="10">The sequence shown here is derived from an EMBL/GenBank/DDBJ whole genome shotgun (WGS) entry which is preliminary data.</text>
</comment>
<reference evidence="10" key="1">
    <citation type="submission" date="2020-05" db="EMBL/GenBank/DDBJ databases">
        <title>Mycena genomes resolve the evolution of fungal bioluminescence.</title>
        <authorList>
            <person name="Tsai I.J."/>
        </authorList>
    </citation>
    <scope>NUCLEOTIDE SEQUENCE</scope>
    <source>
        <strain evidence="10">110903Hualien_Pintung</strain>
    </source>
</reference>
<evidence type="ECO:0000256" key="3">
    <source>
        <dbReference type="ARBA" id="ARBA00007282"/>
    </source>
</evidence>
<dbReference type="PANTHER" id="PTHR31595">
    <property type="entry name" value="LONG-CHAIN-ALCOHOL O-FATTY-ACYLTRANSFERASE 3-RELATED"/>
    <property type="match status" value="1"/>
</dbReference>
<sequence>MFSNPFHSQLLSVDKHALDKFKRLFYVFLVVYVLALAARPSPYRRLYFIPLLALAIYGAALSSGSPLLDYFLGNFLFITLFGASDWILLTDVQRELYFLNAKEGQQQQIAADSSFRERVSWALRLLGNPRGVGWAHEARHASPARPPPTTKPWTFVFSQLLTALFAVLLAEAMNLFNQAHTPSLYANRDGPGLAGPGSGTSLGERYANVLLFAVPFVAWSLIIPGSLSDAVSVATGSMHPQDCPPATGSLEKLFTLRNFWGRVWHQQNRRFLASHGRFFAHRILRLPRGTYLSAYTQLFVAFFVSGMMHYIPEYMTLRNWGGGALRFFLMQALAILVEDRVLALGRQVVGSANTRRWKLLGYLWVWTWFAWTLPGWVDPLARTGLNWPRSLPEKNAAQNTLLGLLGLEHGSCANTTDRFPPYGEVSVEPR</sequence>
<evidence type="ECO:0000313" key="10">
    <source>
        <dbReference type="EMBL" id="KAF7291773.1"/>
    </source>
</evidence>
<accession>A0A8H6S3R1</accession>
<organism evidence="10 11">
    <name type="scientific">Mycena chlorophos</name>
    <name type="common">Agaric fungus</name>
    <name type="synonym">Agaricus chlorophos</name>
    <dbReference type="NCBI Taxonomy" id="658473"/>
    <lineage>
        <taxon>Eukaryota</taxon>
        <taxon>Fungi</taxon>
        <taxon>Dikarya</taxon>
        <taxon>Basidiomycota</taxon>
        <taxon>Agaricomycotina</taxon>
        <taxon>Agaricomycetes</taxon>
        <taxon>Agaricomycetidae</taxon>
        <taxon>Agaricales</taxon>
        <taxon>Marasmiineae</taxon>
        <taxon>Mycenaceae</taxon>
        <taxon>Mycena</taxon>
    </lineage>
</organism>
<dbReference type="PANTHER" id="PTHR31595:SF57">
    <property type="entry name" value="OS04G0481900 PROTEIN"/>
    <property type="match status" value="1"/>
</dbReference>
<dbReference type="GO" id="GO:0008374">
    <property type="term" value="F:O-acyltransferase activity"/>
    <property type="evidence" value="ECO:0007669"/>
    <property type="project" value="InterPro"/>
</dbReference>
<evidence type="ECO:0000256" key="6">
    <source>
        <dbReference type="ARBA" id="ARBA00022989"/>
    </source>
</evidence>
<dbReference type="Pfam" id="PF13813">
    <property type="entry name" value="MBOAT_2"/>
    <property type="match status" value="1"/>
</dbReference>
<feature type="transmembrane region" description="Helical" evidence="8">
    <location>
        <begin position="155"/>
        <end position="176"/>
    </location>
</feature>
<dbReference type="InterPro" id="IPR044851">
    <property type="entry name" value="Wax_synthase"/>
</dbReference>